<dbReference type="EMBL" id="BPQF01000019">
    <property type="protein sequence ID" value="GJD41321.1"/>
    <property type="molecule type" value="Genomic_DNA"/>
</dbReference>
<comment type="caution">
    <text evidence="2">The sequence shown here is derived from an EMBL/GenBank/DDBJ whole genome shotgun (WGS) entry which is preliminary data.</text>
</comment>
<feature type="compositionally biased region" description="Basic and acidic residues" evidence="1">
    <location>
        <begin position="239"/>
        <end position="249"/>
    </location>
</feature>
<evidence type="ECO:0000256" key="1">
    <source>
        <dbReference type="SAM" id="MobiDB-lite"/>
    </source>
</evidence>
<keyword evidence="3" id="KW-1185">Reference proteome</keyword>
<dbReference type="AlphaFoldDB" id="A0AAV4ZBS5"/>
<feature type="region of interest" description="Disordered" evidence="1">
    <location>
        <begin position="237"/>
        <end position="260"/>
    </location>
</feature>
<dbReference type="PANTHER" id="PTHR24637">
    <property type="entry name" value="COLLAGEN"/>
    <property type="match status" value="1"/>
</dbReference>
<feature type="region of interest" description="Disordered" evidence="1">
    <location>
        <begin position="324"/>
        <end position="376"/>
    </location>
</feature>
<gene>
    <name evidence="2" type="ORF">OICFNHDK_3804</name>
</gene>
<dbReference type="RefSeq" id="WP_238254175.1">
    <property type="nucleotide sequence ID" value="NZ_BPQF01000019.1"/>
</dbReference>
<feature type="region of interest" description="Disordered" evidence="1">
    <location>
        <begin position="138"/>
        <end position="166"/>
    </location>
</feature>
<accession>A0AAV4ZBS5</accession>
<dbReference type="Proteomes" id="UP001055307">
    <property type="component" value="Unassembled WGS sequence"/>
</dbReference>
<proteinExistence type="predicted"/>
<feature type="compositionally biased region" description="Basic and acidic residues" evidence="1">
    <location>
        <begin position="333"/>
        <end position="355"/>
    </location>
</feature>
<feature type="compositionally biased region" description="Basic and acidic residues" evidence="1">
    <location>
        <begin position="93"/>
        <end position="121"/>
    </location>
</feature>
<sequence>MNHRELKAMMTELAPVIRDYVSASMQPVLARLEAMEKREPLHGKDGSPGVDGRDGMAGANGIGIHKAIVSEDGILLLTFTDGSVVEAGLVRGADGRDGINGKDGSDGRDGADGANGKDADPERIILAVAEEVAKAISALPVPRDGADGRDGTDGTPGERGQDGKDADPEEIAATVASEVSKAVAALPVPQNGKDGRDGIDGKDGVGLASALIGRNGELIVTLTNGDTKDLGLVIGKDGASGRDGSDGKDGAPGADGLGFDDMTETVEDDGRTIVRRYQSGDEVKEFRHTLAVPIDRGVYKDGQAYKAGDGVTLGGSWWLARKDTQARPDGGGEDWRLAVKRGRDGKDGKDGERGLQGKTGEAGKDLTQLGPNGQKW</sequence>
<evidence type="ECO:0000313" key="2">
    <source>
        <dbReference type="EMBL" id="GJD41321.1"/>
    </source>
</evidence>
<protein>
    <submittedName>
        <fullName evidence="2">Uncharacterized protein</fullName>
    </submittedName>
</protein>
<dbReference type="PANTHER" id="PTHR24637:SF417">
    <property type="entry name" value="COL_CUTICLE_N DOMAIN-CONTAINING PROTEIN"/>
    <property type="match status" value="1"/>
</dbReference>
<name>A0AAV4ZBS5_9HYPH</name>
<organism evidence="2 3">
    <name type="scientific">Methylobacterium bullatum</name>
    <dbReference type="NCBI Taxonomy" id="570505"/>
    <lineage>
        <taxon>Bacteria</taxon>
        <taxon>Pseudomonadati</taxon>
        <taxon>Pseudomonadota</taxon>
        <taxon>Alphaproteobacteria</taxon>
        <taxon>Hyphomicrobiales</taxon>
        <taxon>Methylobacteriaceae</taxon>
        <taxon>Methylobacterium</taxon>
    </lineage>
</organism>
<evidence type="ECO:0000313" key="3">
    <source>
        <dbReference type="Proteomes" id="UP001055307"/>
    </source>
</evidence>
<reference evidence="2" key="1">
    <citation type="journal article" date="2016" name="Front. Microbiol.">
        <title>Genome Sequence of the Piezophilic, Mesophilic Sulfate-Reducing Bacterium Desulfovibrio indicus J2T.</title>
        <authorList>
            <person name="Cao J."/>
            <person name="Maignien L."/>
            <person name="Shao Z."/>
            <person name="Alain K."/>
            <person name="Jebbar M."/>
        </authorList>
    </citation>
    <scope>NUCLEOTIDE SEQUENCE</scope>
    <source>
        <strain evidence="2">DSM 21893</strain>
    </source>
</reference>
<feature type="region of interest" description="Disordered" evidence="1">
    <location>
        <begin position="92"/>
        <end position="121"/>
    </location>
</feature>
<reference evidence="2" key="2">
    <citation type="submission" date="2021-08" db="EMBL/GenBank/DDBJ databases">
        <authorList>
            <person name="Tani A."/>
            <person name="Ola A."/>
            <person name="Ogura Y."/>
            <person name="Katsura K."/>
            <person name="Hayashi T."/>
        </authorList>
    </citation>
    <scope>NUCLEOTIDE SEQUENCE</scope>
    <source>
        <strain evidence="2">DSM 21893</strain>
    </source>
</reference>